<comment type="subcellular location">
    <subcellularLocation>
        <location evidence="1">Membrane</location>
        <topology evidence="1">Multi-pass membrane protein</topology>
    </subcellularLocation>
</comment>
<dbReference type="SUPFAM" id="SSF52540">
    <property type="entry name" value="P-loop containing nucleoside triphosphate hydrolases"/>
    <property type="match status" value="1"/>
</dbReference>
<feature type="domain" description="ABC transporter" evidence="9">
    <location>
        <begin position="1"/>
        <end position="213"/>
    </location>
</feature>
<evidence type="ECO:0000313" key="11">
    <source>
        <dbReference type="Proteomes" id="UP001489004"/>
    </source>
</evidence>
<comment type="caution">
    <text evidence="10">The sequence shown here is derived from an EMBL/GenBank/DDBJ whole genome shotgun (WGS) entry which is preliminary data.</text>
</comment>
<keyword evidence="3 8" id="KW-0812">Transmembrane</keyword>
<organism evidence="10 11">
    <name type="scientific">[Myrmecia] bisecta</name>
    <dbReference type="NCBI Taxonomy" id="41462"/>
    <lineage>
        <taxon>Eukaryota</taxon>
        <taxon>Viridiplantae</taxon>
        <taxon>Chlorophyta</taxon>
        <taxon>core chlorophytes</taxon>
        <taxon>Trebouxiophyceae</taxon>
        <taxon>Trebouxiales</taxon>
        <taxon>Trebouxiaceae</taxon>
        <taxon>Myrmecia</taxon>
    </lineage>
</organism>
<dbReference type="AlphaFoldDB" id="A0AAW1P426"/>
<evidence type="ECO:0000256" key="5">
    <source>
        <dbReference type="ARBA" id="ARBA00022840"/>
    </source>
</evidence>
<feature type="transmembrane region" description="Helical" evidence="8">
    <location>
        <begin position="509"/>
        <end position="527"/>
    </location>
</feature>
<keyword evidence="2" id="KW-0813">Transport</keyword>
<keyword evidence="5" id="KW-0067">ATP-binding</keyword>
<dbReference type="SMART" id="SM00382">
    <property type="entry name" value="AAA"/>
    <property type="match status" value="1"/>
</dbReference>
<dbReference type="InterPro" id="IPR050352">
    <property type="entry name" value="ABCG_transporters"/>
</dbReference>
<keyword evidence="6 8" id="KW-1133">Transmembrane helix</keyword>
<evidence type="ECO:0000256" key="7">
    <source>
        <dbReference type="ARBA" id="ARBA00023136"/>
    </source>
</evidence>
<dbReference type="PANTHER" id="PTHR48041:SF91">
    <property type="entry name" value="ABC TRANSPORTER G FAMILY MEMBER 28"/>
    <property type="match status" value="1"/>
</dbReference>
<dbReference type="InterPro" id="IPR017871">
    <property type="entry name" value="ABC_transporter-like_CS"/>
</dbReference>
<dbReference type="InterPro" id="IPR003439">
    <property type="entry name" value="ABC_transporter-like_ATP-bd"/>
</dbReference>
<feature type="transmembrane region" description="Helical" evidence="8">
    <location>
        <begin position="533"/>
        <end position="554"/>
    </location>
</feature>
<dbReference type="GO" id="GO:0140359">
    <property type="term" value="F:ABC-type transporter activity"/>
    <property type="evidence" value="ECO:0007669"/>
    <property type="project" value="InterPro"/>
</dbReference>
<evidence type="ECO:0000256" key="6">
    <source>
        <dbReference type="ARBA" id="ARBA00022989"/>
    </source>
</evidence>
<reference evidence="10 11" key="1">
    <citation type="journal article" date="2024" name="Nat. Commun.">
        <title>Phylogenomics reveals the evolutionary origins of lichenization in chlorophyte algae.</title>
        <authorList>
            <person name="Puginier C."/>
            <person name="Libourel C."/>
            <person name="Otte J."/>
            <person name="Skaloud P."/>
            <person name="Haon M."/>
            <person name="Grisel S."/>
            <person name="Petersen M."/>
            <person name="Berrin J.G."/>
            <person name="Delaux P.M."/>
            <person name="Dal Grande F."/>
            <person name="Keller J."/>
        </authorList>
    </citation>
    <scope>NUCLEOTIDE SEQUENCE [LARGE SCALE GENOMIC DNA]</scope>
    <source>
        <strain evidence="10 11">SAG 2043</strain>
    </source>
</reference>
<proteinExistence type="predicted"/>
<feature type="transmembrane region" description="Helical" evidence="8">
    <location>
        <begin position="641"/>
        <end position="663"/>
    </location>
</feature>
<keyword evidence="11" id="KW-1185">Reference proteome</keyword>
<dbReference type="GO" id="GO:0016020">
    <property type="term" value="C:membrane"/>
    <property type="evidence" value="ECO:0007669"/>
    <property type="project" value="UniProtKB-SubCell"/>
</dbReference>
<dbReference type="Pfam" id="PF01061">
    <property type="entry name" value="ABC2_membrane"/>
    <property type="match status" value="1"/>
</dbReference>
<evidence type="ECO:0000256" key="4">
    <source>
        <dbReference type="ARBA" id="ARBA00022741"/>
    </source>
</evidence>
<dbReference type="GO" id="GO:0016887">
    <property type="term" value="F:ATP hydrolysis activity"/>
    <property type="evidence" value="ECO:0007669"/>
    <property type="project" value="InterPro"/>
</dbReference>
<sequence>MTAILGPTGCGKTTLLDILAARKTTGRIKGKVRYGGKKPSQAFMRRRTGYVEQHNSLPENLTVHEMLLYTVELKSSWGVSMAAKRARVERIIEGLALQVCRDVKIGSNLNKGISGGQMKRVSIGIGLILQPKVLFMDEPTSGLDSYTARQVMEMVHGITKDTVTVCCTIHQPTPAVFGLFDNLLMLVKGEVAYLGKSGAPALEFFQQNNPSQVSANEAEWFVDIIGHANETPEEAQALIKAYRVSDLRHQNERRVKVLAVAPPDTPKKSAAAGDIFHDIEMQAGNGHGHGVLNDKEAHGKELNGKEASGITPTIPEGEPQWLGWPNAPYSPDILDSCTGQHIMGGITSTQDLALATTQDINVTQDITFTQDLMFTQDLPALPEGADKGAERVKAREAPVPPLWWAIWVLLKYRGVADFKSPYFLISRTTDKTVFTIFLATLYWNQGKDVTQANVQSIAGIFFMATLMVTTSALNYLPAMYADREVFIREVHDGLYRPLAYLTTKIIEELIILVPAMALVMMVIFFAVHLEGSFLFYWLTLLSTALLGTGFGYLLSAVCPNMLVSNAVLPATIVSLQFFMGYLIKWDDIPAWWIWYGWMNPMRYGFGAFMRNFFDSAGERPGLSSRAVLEYYSMTGISKWAFLGYECCFTLALFIGTWLAISFLRHQSR</sequence>
<evidence type="ECO:0000259" key="9">
    <source>
        <dbReference type="PROSITE" id="PS50893"/>
    </source>
</evidence>
<dbReference type="Gene3D" id="3.40.50.300">
    <property type="entry name" value="P-loop containing nucleotide triphosphate hydrolases"/>
    <property type="match status" value="1"/>
</dbReference>
<keyword evidence="7 8" id="KW-0472">Membrane</keyword>
<dbReference type="InterPro" id="IPR003593">
    <property type="entry name" value="AAA+_ATPase"/>
</dbReference>
<dbReference type="PROSITE" id="PS50893">
    <property type="entry name" value="ABC_TRANSPORTER_2"/>
    <property type="match status" value="1"/>
</dbReference>
<dbReference type="GO" id="GO:0005524">
    <property type="term" value="F:ATP binding"/>
    <property type="evidence" value="ECO:0007669"/>
    <property type="project" value="UniProtKB-KW"/>
</dbReference>
<accession>A0AAW1P426</accession>
<feature type="transmembrane region" description="Helical" evidence="8">
    <location>
        <begin position="566"/>
        <end position="583"/>
    </location>
</feature>
<dbReference type="PANTHER" id="PTHR48041">
    <property type="entry name" value="ABC TRANSPORTER G FAMILY MEMBER 28"/>
    <property type="match status" value="1"/>
</dbReference>
<gene>
    <name evidence="10" type="ORF">WJX72_000114</name>
</gene>
<dbReference type="InterPro" id="IPR013525">
    <property type="entry name" value="ABC2_TM"/>
</dbReference>
<dbReference type="InterPro" id="IPR027417">
    <property type="entry name" value="P-loop_NTPase"/>
</dbReference>
<dbReference type="Proteomes" id="UP001489004">
    <property type="component" value="Unassembled WGS sequence"/>
</dbReference>
<evidence type="ECO:0000256" key="8">
    <source>
        <dbReference type="SAM" id="Phobius"/>
    </source>
</evidence>
<evidence type="ECO:0000256" key="1">
    <source>
        <dbReference type="ARBA" id="ARBA00004141"/>
    </source>
</evidence>
<feature type="transmembrane region" description="Helical" evidence="8">
    <location>
        <begin position="457"/>
        <end position="476"/>
    </location>
</feature>
<dbReference type="EMBL" id="JALJOR010000021">
    <property type="protein sequence ID" value="KAK9803371.1"/>
    <property type="molecule type" value="Genomic_DNA"/>
</dbReference>
<evidence type="ECO:0000256" key="2">
    <source>
        <dbReference type="ARBA" id="ARBA00022448"/>
    </source>
</evidence>
<name>A0AAW1P426_9CHLO</name>
<evidence type="ECO:0000313" key="10">
    <source>
        <dbReference type="EMBL" id="KAK9803371.1"/>
    </source>
</evidence>
<dbReference type="PROSITE" id="PS00211">
    <property type="entry name" value="ABC_TRANSPORTER_1"/>
    <property type="match status" value="1"/>
</dbReference>
<protein>
    <recommendedName>
        <fullName evidence="9">ABC transporter domain-containing protein</fullName>
    </recommendedName>
</protein>
<dbReference type="Pfam" id="PF00005">
    <property type="entry name" value="ABC_tran"/>
    <property type="match status" value="1"/>
</dbReference>
<keyword evidence="4" id="KW-0547">Nucleotide-binding</keyword>
<evidence type="ECO:0000256" key="3">
    <source>
        <dbReference type="ARBA" id="ARBA00022692"/>
    </source>
</evidence>